<evidence type="ECO:0000313" key="3">
    <source>
        <dbReference type="Proteomes" id="UP000748308"/>
    </source>
</evidence>
<name>A0A938BR56_UNCEI</name>
<dbReference type="EMBL" id="VGIY01000135">
    <property type="protein sequence ID" value="MBM3317506.1"/>
    <property type="molecule type" value="Genomic_DNA"/>
</dbReference>
<evidence type="ECO:0000259" key="1">
    <source>
        <dbReference type="Pfam" id="PF07085"/>
    </source>
</evidence>
<accession>A0A938BR56</accession>
<protein>
    <submittedName>
        <fullName evidence="2">AAA family ATPase</fullName>
    </submittedName>
</protein>
<sequence length="346" mass="37421">MHSLIIASLRKSAGKTNLIVGLGRALERRLGYLKPFGDRLLYRKKRLWDHDAALIENVFKLETSPEDMSIGFDHSKLRFMYNEESTRAKLAEMAAEVGAGRDLLFLEAGREIAYGASVHLDPLSLARHTGAPLVFVLSGDEGALLDDATFLRRRLDLAGAAVRGLVLNRLADVEDFRATHLAAVEALGLPVLGLLPDLPELNRLTLGFLAERLFAKVIAGEEGLQRDVRQIFVGAMSTDAALRNPLFGKPGKLVVTSGDRSDMILAAIDGGSAGIVLTNNILPPANLISHAGEKGVPLLLVSIDTYETAKQIDAIEPLLTPGDEAKIDLLASTVRERVDLRALLGE</sequence>
<dbReference type="SUPFAM" id="SSF52540">
    <property type="entry name" value="P-loop containing nucleoside triphosphate hydrolases"/>
    <property type="match status" value="1"/>
</dbReference>
<feature type="domain" description="DRTGG" evidence="1">
    <location>
        <begin position="209"/>
        <end position="313"/>
    </location>
</feature>
<reference evidence="2" key="1">
    <citation type="submission" date="2019-03" db="EMBL/GenBank/DDBJ databases">
        <title>Lake Tanganyika Metagenome-Assembled Genomes (MAGs).</title>
        <authorList>
            <person name="Tran P."/>
        </authorList>
    </citation>
    <scope>NUCLEOTIDE SEQUENCE</scope>
    <source>
        <strain evidence="2">M_DeepCast_400m_m2_100</strain>
    </source>
</reference>
<dbReference type="Gene3D" id="3.40.50.300">
    <property type="entry name" value="P-loop containing nucleotide triphosphate hydrolases"/>
    <property type="match status" value="1"/>
</dbReference>
<dbReference type="InterPro" id="IPR050500">
    <property type="entry name" value="Phos_Acetyltrans/Butyryltrans"/>
</dbReference>
<proteinExistence type="predicted"/>
<dbReference type="PANTHER" id="PTHR43356:SF2">
    <property type="entry name" value="PHOSPHATE ACETYLTRANSFERASE"/>
    <property type="match status" value="1"/>
</dbReference>
<organism evidence="2 3">
    <name type="scientific">Eiseniibacteriota bacterium</name>
    <dbReference type="NCBI Taxonomy" id="2212470"/>
    <lineage>
        <taxon>Bacteria</taxon>
        <taxon>Candidatus Eiseniibacteriota</taxon>
    </lineage>
</organism>
<dbReference type="InterPro" id="IPR010766">
    <property type="entry name" value="DRTGG"/>
</dbReference>
<dbReference type="InterPro" id="IPR027417">
    <property type="entry name" value="P-loop_NTPase"/>
</dbReference>
<dbReference type="Proteomes" id="UP000748308">
    <property type="component" value="Unassembled WGS sequence"/>
</dbReference>
<comment type="caution">
    <text evidence="2">The sequence shown here is derived from an EMBL/GenBank/DDBJ whole genome shotgun (WGS) entry which is preliminary data.</text>
</comment>
<dbReference type="PANTHER" id="PTHR43356">
    <property type="entry name" value="PHOSPHATE ACETYLTRANSFERASE"/>
    <property type="match status" value="1"/>
</dbReference>
<dbReference type="Pfam" id="PF13500">
    <property type="entry name" value="AAA_26"/>
    <property type="match status" value="1"/>
</dbReference>
<gene>
    <name evidence="2" type="ORF">FJY75_06595</name>
</gene>
<dbReference type="Pfam" id="PF07085">
    <property type="entry name" value="DRTGG"/>
    <property type="match status" value="1"/>
</dbReference>
<dbReference type="SUPFAM" id="SSF75138">
    <property type="entry name" value="HprK N-terminal domain-like"/>
    <property type="match status" value="1"/>
</dbReference>
<dbReference type="AlphaFoldDB" id="A0A938BR56"/>
<dbReference type="Gene3D" id="3.40.1390.20">
    <property type="entry name" value="HprK N-terminal domain-like"/>
    <property type="match status" value="1"/>
</dbReference>
<dbReference type="InterPro" id="IPR028979">
    <property type="entry name" value="Ser_kin/Pase_Hpr-like_N_sf"/>
</dbReference>
<evidence type="ECO:0000313" key="2">
    <source>
        <dbReference type="EMBL" id="MBM3317506.1"/>
    </source>
</evidence>